<dbReference type="AlphaFoldDB" id="A0A1H3USE9"/>
<accession>A0A1H3USE9</accession>
<evidence type="ECO:0008006" key="3">
    <source>
        <dbReference type="Google" id="ProtNLM"/>
    </source>
</evidence>
<dbReference type="STRING" id="137265.SAMN05421684_7816"/>
<dbReference type="SUPFAM" id="SSF48371">
    <property type="entry name" value="ARM repeat"/>
    <property type="match status" value="1"/>
</dbReference>
<dbReference type="InterPro" id="IPR011989">
    <property type="entry name" value="ARM-like"/>
</dbReference>
<dbReference type="Gene3D" id="1.25.10.10">
    <property type="entry name" value="Leucine-rich Repeat Variant"/>
    <property type="match status" value="3"/>
</dbReference>
<proteinExistence type="predicted"/>
<evidence type="ECO:0000313" key="1">
    <source>
        <dbReference type="EMBL" id="SDZ64709.1"/>
    </source>
</evidence>
<protein>
    <recommendedName>
        <fullName evidence="3">HEAT repeat</fullName>
    </recommendedName>
</protein>
<dbReference type="EMBL" id="FNQB01000005">
    <property type="protein sequence ID" value="SDZ64709.1"/>
    <property type="molecule type" value="Genomic_DNA"/>
</dbReference>
<dbReference type="OrthoDB" id="292843at2"/>
<name>A0A1H3USE9_9ACTN</name>
<dbReference type="RefSeq" id="WP_143050069.1">
    <property type="nucleotide sequence ID" value="NZ_BOND01000029.1"/>
</dbReference>
<gene>
    <name evidence="1" type="ORF">SAMN05421684_7816</name>
</gene>
<sequence length="675" mass="71687">MTATGDLLAGVDEVRWGRMRHAYGPAVEVPDLLRGLAAADPAARETALDAMYGSIHHQGDVYACTVAVIPFLLRIVADVGRPGRGEIVELLASIGGADDPEPRPGLYGQARQAVSEAYPLWTALVHDPDPRVRAVVPAVLSVCAEQATDRFGLLRDRFAVEEDPQVRTAIVDGAAKVAETPAIGGWLADLLADDDEDVQVRVTALAALTRLGVPTVRARTALDLLKAVYTRGTPVVEPAGFTTDTLIGSVRRRRENAAVGRQAPQAEQLVRAVSDGLGDRVEDRVTLLSTLLASPHWECRFDAMFPAGNLIDGWRGSFAPLVALVGDRLRDDHPGLRSRATQVLEDLGELARPAADSLFGALSLSPREAHHSAMDSDLPWVVEWAHGMPTVGSALKALAGTGDPRALPMLQWALERRRLPRDVGQLVGGYGARASHLLPIIRRRLRRLRDDERRDNLAYAVGAMGPAAAEAVPDLMKLPASSAVVRALAAIGPAAAPAMGWLREQAAASDGSVAATTAEALYAVGGDVAAALAVYDRLLGGDQYDQRAAADGLGRLGTHAASHAGQLRKLLRRKDAYGWLRLAAARALWHVAGETSTVTPVLELVWDANPHTRTGIAQVWSDMGPAADDARPLLIAELARVRRHNAGGPGSSSAQVVDDEHLLRACRAALTAIGG</sequence>
<dbReference type="Proteomes" id="UP000199632">
    <property type="component" value="Unassembled WGS sequence"/>
</dbReference>
<dbReference type="InterPro" id="IPR016024">
    <property type="entry name" value="ARM-type_fold"/>
</dbReference>
<keyword evidence="2" id="KW-1185">Reference proteome</keyword>
<evidence type="ECO:0000313" key="2">
    <source>
        <dbReference type="Proteomes" id="UP000199632"/>
    </source>
</evidence>
<reference evidence="2" key="1">
    <citation type="submission" date="2016-10" db="EMBL/GenBank/DDBJ databases">
        <authorList>
            <person name="Varghese N."/>
            <person name="Submissions S."/>
        </authorList>
    </citation>
    <scope>NUCLEOTIDE SEQUENCE [LARGE SCALE GENOMIC DNA]</scope>
    <source>
        <strain evidence="2">DSM 44718</strain>
    </source>
</reference>
<organism evidence="1 2">
    <name type="scientific">Asanoa ishikariensis</name>
    <dbReference type="NCBI Taxonomy" id="137265"/>
    <lineage>
        <taxon>Bacteria</taxon>
        <taxon>Bacillati</taxon>
        <taxon>Actinomycetota</taxon>
        <taxon>Actinomycetes</taxon>
        <taxon>Micromonosporales</taxon>
        <taxon>Micromonosporaceae</taxon>
        <taxon>Asanoa</taxon>
    </lineage>
</organism>